<sequence>MACCLSEEAKEQKRINQEIERQLRRDKRDARRELKLLLLDLVNALINRMLSKSSAIDITKSSHKTIHIISYSVTKKPIIGSTHTAAVAVKLFCLSSDGKIGSRLILMPPPLLPCVWTFKQYCHKYNNIIVIKNGWFSQLFKSCINCDLLTALFFLYSENAIHSEPSNYPSPFSSEFSPEFSKHKYVVDHYTCHTSSDNQLRAVLTMSGLCLIPNANRQNVLCVNRYNSADNTYLHEVEFLIKNPLASRSLFFLEGYSKQPLIFAIRRFLISFCHYRFINYIYLSFTCKTTSQYFMINPPERPLTYKEIYKLLIIKFSILIAEVRQLNTKFLLPILYLLATLFTPFCIISLDINNSYQLVSTQNQFHRIDNLTITIKQASSSIHNLIHV</sequence>
<feature type="coiled-coil region" evidence="1">
    <location>
        <begin position="5"/>
        <end position="40"/>
    </location>
</feature>
<evidence type="ECO:0000313" key="3">
    <source>
        <dbReference type="EMBL" id="KAE9541750.1"/>
    </source>
</evidence>
<dbReference type="AlphaFoldDB" id="A0A6G0U1E5"/>
<dbReference type="Gene3D" id="3.40.50.300">
    <property type="entry name" value="P-loop containing nucleotide triphosphate hydrolases"/>
    <property type="match status" value="1"/>
</dbReference>
<feature type="transmembrane region" description="Helical" evidence="2">
    <location>
        <begin position="330"/>
        <end position="350"/>
    </location>
</feature>
<gene>
    <name evidence="3" type="ORF">AGLY_003741</name>
</gene>
<protein>
    <submittedName>
        <fullName evidence="3">Uncharacterized protein</fullName>
    </submittedName>
</protein>
<proteinExistence type="predicted"/>
<evidence type="ECO:0000313" key="4">
    <source>
        <dbReference type="Proteomes" id="UP000475862"/>
    </source>
</evidence>
<keyword evidence="2" id="KW-0812">Transmembrane</keyword>
<keyword evidence="4" id="KW-1185">Reference proteome</keyword>
<comment type="caution">
    <text evidence="3">The sequence shown here is derived from an EMBL/GenBank/DDBJ whole genome shotgun (WGS) entry which is preliminary data.</text>
</comment>
<organism evidence="3 4">
    <name type="scientific">Aphis glycines</name>
    <name type="common">Soybean aphid</name>
    <dbReference type="NCBI Taxonomy" id="307491"/>
    <lineage>
        <taxon>Eukaryota</taxon>
        <taxon>Metazoa</taxon>
        <taxon>Ecdysozoa</taxon>
        <taxon>Arthropoda</taxon>
        <taxon>Hexapoda</taxon>
        <taxon>Insecta</taxon>
        <taxon>Pterygota</taxon>
        <taxon>Neoptera</taxon>
        <taxon>Paraneoptera</taxon>
        <taxon>Hemiptera</taxon>
        <taxon>Sternorrhyncha</taxon>
        <taxon>Aphidomorpha</taxon>
        <taxon>Aphidoidea</taxon>
        <taxon>Aphididae</taxon>
        <taxon>Aphidini</taxon>
        <taxon>Aphis</taxon>
        <taxon>Aphis</taxon>
    </lineage>
</organism>
<keyword evidence="2" id="KW-1133">Transmembrane helix</keyword>
<name>A0A6G0U1E5_APHGL</name>
<keyword evidence="1" id="KW-0175">Coiled coil</keyword>
<reference evidence="3 4" key="1">
    <citation type="submission" date="2019-08" db="EMBL/GenBank/DDBJ databases">
        <title>The genome of the soybean aphid Biotype 1, its phylome, world population structure and adaptation to the North American continent.</title>
        <authorList>
            <person name="Giordano R."/>
            <person name="Donthu R.K."/>
            <person name="Hernandez A.G."/>
            <person name="Wright C.L."/>
            <person name="Zimin A.V."/>
        </authorList>
    </citation>
    <scope>NUCLEOTIDE SEQUENCE [LARGE SCALE GENOMIC DNA]</scope>
    <source>
        <tissue evidence="3">Whole aphids</tissue>
    </source>
</reference>
<dbReference type="InterPro" id="IPR027417">
    <property type="entry name" value="P-loop_NTPase"/>
</dbReference>
<dbReference type="Proteomes" id="UP000475862">
    <property type="component" value="Unassembled WGS sequence"/>
</dbReference>
<evidence type="ECO:0000256" key="1">
    <source>
        <dbReference type="SAM" id="Coils"/>
    </source>
</evidence>
<keyword evidence="2" id="KW-0472">Membrane</keyword>
<dbReference type="EMBL" id="VYZN01000012">
    <property type="protein sequence ID" value="KAE9541750.1"/>
    <property type="molecule type" value="Genomic_DNA"/>
</dbReference>
<dbReference type="OrthoDB" id="6630399at2759"/>
<evidence type="ECO:0000256" key="2">
    <source>
        <dbReference type="SAM" id="Phobius"/>
    </source>
</evidence>
<accession>A0A6G0U1E5</accession>